<evidence type="ECO:0000256" key="11">
    <source>
        <dbReference type="SAM" id="MobiDB-lite"/>
    </source>
</evidence>
<dbReference type="PANTHER" id="PTHR11588">
    <property type="entry name" value="TUBULIN"/>
    <property type="match status" value="1"/>
</dbReference>
<comment type="catalytic activity">
    <reaction evidence="10">
        <text>GTP + H2O = GDP + phosphate + H(+)</text>
        <dbReference type="Rhea" id="RHEA:19669"/>
        <dbReference type="ChEBI" id="CHEBI:15377"/>
        <dbReference type="ChEBI" id="CHEBI:15378"/>
        <dbReference type="ChEBI" id="CHEBI:37565"/>
        <dbReference type="ChEBI" id="CHEBI:43474"/>
        <dbReference type="ChEBI" id="CHEBI:58189"/>
    </reaction>
    <physiologicalReaction direction="left-to-right" evidence="10">
        <dbReference type="Rhea" id="RHEA:19670"/>
    </physiologicalReaction>
</comment>
<dbReference type="InterPro" id="IPR036525">
    <property type="entry name" value="Tubulin/FtsZ_GTPase_sf"/>
</dbReference>
<dbReference type="InterPro" id="IPR003008">
    <property type="entry name" value="Tubulin_FtsZ_GTPase"/>
</dbReference>
<dbReference type="PRINTS" id="PR01161">
    <property type="entry name" value="TUBULIN"/>
</dbReference>
<evidence type="ECO:0000256" key="7">
    <source>
        <dbReference type="ARBA" id="ARBA00022801"/>
    </source>
</evidence>
<evidence type="ECO:0000256" key="5">
    <source>
        <dbReference type="ARBA" id="ARBA00022701"/>
    </source>
</evidence>
<dbReference type="EMBL" id="MKHE01000034">
    <property type="protein sequence ID" value="OWJ99192.1"/>
    <property type="molecule type" value="Genomic_DNA"/>
</dbReference>
<gene>
    <name evidence="13" type="ORF">Celaphus_00009999</name>
</gene>
<keyword evidence="8" id="KW-0342">GTP-binding</keyword>
<dbReference type="OrthoDB" id="9606970at2759"/>
<dbReference type="SUPFAM" id="SSF52490">
    <property type="entry name" value="Tubulin nucleotide-binding domain-like"/>
    <property type="match status" value="1"/>
</dbReference>
<feature type="domain" description="Tubulin/FtsZ GTPase" evidence="12">
    <location>
        <begin position="90"/>
        <end position="142"/>
    </location>
</feature>
<comment type="subcellular location">
    <subcellularLocation>
        <location evidence="2">Cytoplasm</location>
        <location evidence="2">Cytoskeleton</location>
    </subcellularLocation>
</comment>
<evidence type="ECO:0000259" key="12">
    <source>
        <dbReference type="Pfam" id="PF00091"/>
    </source>
</evidence>
<evidence type="ECO:0000256" key="10">
    <source>
        <dbReference type="ARBA" id="ARBA00049117"/>
    </source>
</evidence>
<evidence type="ECO:0000256" key="3">
    <source>
        <dbReference type="ARBA" id="ARBA00009636"/>
    </source>
</evidence>
<keyword evidence="6" id="KW-0547">Nucleotide-binding</keyword>
<dbReference type="InterPro" id="IPR000217">
    <property type="entry name" value="Tubulin"/>
</dbReference>
<accession>A0A212BZM1</accession>
<keyword evidence="9" id="KW-0206">Cytoskeleton</keyword>
<feature type="compositionally biased region" description="Polar residues" evidence="11">
    <location>
        <begin position="30"/>
        <end position="43"/>
    </location>
</feature>
<dbReference type="Pfam" id="PF00091">
    <property type="entry name" value="Tubulin"/>
    <property type="match status" value="1"/>
</dbReference>
<comment type="caution">
    <text evidence="13">The sequence shown here is derived from an EMBL/GenBank/DDBJ whole genome shotgun (WGS) entry which is preliminary data.</text>
</comment>
<evidence type="ECO:0000256" key="6">
    <source>
        <dbReference type="ARBA" id="ARBA00022741"/>
    </source>
</evidence>
<comment type="similarity">
    <text evidence="3">Belongs to the tubulin family.</text>
</comment>
<feature type="region of interest" description="Disordered" evidence="11">
    <location>
        <begin position="60"/>
        <end position="96"/>
    </location>
</feature>
<dbReference type="GO" id="GO:0007017">
    <property type="term" value="P:microtubule-based process"/>
    <property type="evidence" value="ECO:0007669"/>
    <property type="project" value="InterPro"/>
</dbReference>
<organism evidence="13 14">
    <name type="scientific">Cervus elaphus hippelaphus</name>
    <name type="common">European red deer</name>
    <dbReference type="NCBI Taxonomy" id="46360"/>
    <lineage>
        <taxon>Eukaryota</taxon>
        <taxon>Metazoa</taxon>
        <taxon>Chordata</taxon>
        <taxon>Craniata</taxon>
        <taxon>Vertebrata</taxon>
        <taxon>Euteleostomi</taxon>
        <taxon>Mammalia</taxon>
        <taxon>Eutheria</taxon>
        <taxon>Laurasiatheria</taxon>
        <taxon>Artiodactyla</taxon>
        <taxon>Ruminantia</taxon>
        <taxon>Pecora</taxon>
        <taxon>Cervidae</taxon>
        <taxon>Cervinae</taxon>
        <taxon>Cervus</taxon>
    </lineage>
</organism>
<protein>
    <recommendedName>
        <fullName evidence="12">Tubulin/FtsZ GTPase domain-containing protein</fullName>
    </recommendedName>
</protein>
<keyword evidence="5" id="KW-0493">Microtubule</keyword>
<proteinExistence type="inferred from homology"/>
<reference evidence="13 14" key="1">
    <citation type="journal article" date="2018" name="Mol. Genet. Genomics">
        <title>The red deer Cervus elaphus genome CerEla1.0: sequencing, annotating, genes, and chromosomes.</title>
        <authorList>
            <person name="Bana N.A."/>
            <person name="Nyiri A."/>
            <person name="Nagy J."/>
            <person name="Frank K."/>
            <person name="Nagy T."/>
            <person name="Steger V."/>
            <person name="Schiller M."/>
            <person name="Lakatos P."/>
            <person name="Sugar L."/>
            <person name="Horn P."/>
            <person name="Barta E."/>
            <person name="Orosz L."/>
        </authorList>
    </citation>
    <scope>NUCLEOTIDE SEQUENCE [LARGE SCALE GENOMIC DNA]</scope>
    <source>
        <strain evidence="13">Hungarian</strain>
    </source>
</reference>
<evidence type="ECO:0000256" key="4">
    <source>
        <dbReference type="ARBA" id="ARBA00022490"/>
    </source>
</evidence>
<evidence type="ECO:0000256" key="1">
    <source>
        <dbReference type="ARBA" id="ARBA00001946"/>
    </source>
</evidence>
<feature type="region of interest" description="Disordered" evidence="11">
    <location>
        <begin position="1"/>
        <end position="43"/>
    </location>
</feature>
<dbReference type="GO" id="GO:0005737">
    <property type="term" value="C:cytoplasm"/>
    <property type="evidence" value="ECO:0007669"/>
    <property type="project" value="UniProtKB-SubCell"/>
</dbReference>
<keyword evidence="4" id="KW-0963">Cytoplasm</keyword>
<dbReference type="Gene3D" id="3.40.50.1440">
    <property type="entry name" value="Tubulin/FtsZ, GTPase domain"/>
    <property type="match status" value="1"/>
</dbReference>
<evidence type="ECO:0000256" key="8">
    <source>
        <dbReference type="ARBA" id="ARBA00023134"/>
    </source>
</evidence>
<dbReference type="PRINTS" id="PR01162">
    <property type="entry name" value="ALPHATUBULIN"/>
</dbReference>
<evidence type="ECO:0000313" key="13">
    <source>
        <dbReference type="EMBL" id="OWJ99192.1"/>
    </source>
</evidence>
<dbReference type="Proteomes" id="UP000242450">
    <property type="component" value="Chromosome X"/>
</dbReference>
<dbReference type="GO" id="GO:0016787">
    <property type="term" value="F:hydrolase activity"/>
    <property type="evidence" value="ECO:0007669"/>
    <property type="project" value="UniProtKB-KW"/>
</dbReference>
<keyword evidence="7" id="KW-0378">Hydrolase</keyword>
<keyword evidence="14" id="KW-1185">Reference proteome</keyword>
<dbReference type="GO" id="GO:0005525">
    <property type="term" value="F:GTP binding"/>
    <property type="evidence" value="ECO:0007669"/>
    <property type="project" value="UniProtKB-KW"/>
</dbReference>
<comment type="cofactor">
    <cofactor evidence="1">
        <name>Mg(2+)</name>
        <dbReference type="ChEBI" id="CHEBI:18420"/>
    </cofactor>
</comment>
<dbReference type="GO" id="GO:0005874">
    <property type="term" value="C:microtubule"/>
    <property type="evidence" value="ECO:0007669"/>
    <property type="project" value="UniProtKB-KW"/>
</dbReference>
<dbReference type="GO" id="GO:0005200">
    <property type="term" value="F:structural constituent of cytoskeleton"/>
    <property type="evidence" value="ECO:0007669"/>
    <property type="project" value="InterPro"/>
</dbReference>
<sequence length="148" mass="15682">MASRKDAKVNPKSSSCDSANAECAARADGTQDTQASGSSPHTYSYSLRESYATVWTLQAQSPVPAPSSKRRAFRASAGQRGARRGEGGDSFGGGTGSRFTSLLMERLSVYYGKKSKLEFSIYPAPALVSTAIVEPYNSILTTPYPGAL</sequence>
<evidence type="ECO:0000256" key="9">
    <source>
        <dbReference type="ARBA" id="ARBA00023212"/>
    </source>
</evidence>
<evidence type="ECO:0000313" key="14">
    <source>
        <dbReference type="Proteomes" id="UP000242450"/>
    </source>
</evidence>
<name>A0A212BZM1_CEREH</name>
<evidence type="ECO:0000256" key="2">
    <source>
        <dbReference type="ARBA" id="ARBA00004245"/>
    </source>
</evidence>
<dbReference type="InterPro" id="IPR002452">
    <property type="entry name" value="Alpha_tubulin"/>
</dbReference>
<dbReference type="AlphaFoldDB" id="A0A212BZM1"/>